<evidence type="ECO:0000313" key="2">
    <source>
        <dbReference type="EMBL" id="RZS55066.1"/>
    </source>
</evidence>
<accession>A0A4Q7LKA5</accession>
<feature type="transmembrane region" description="Helical" evidence="1">
    <location>
        <begin position="14"/>
        <end position="38"/>
    </location>
</feature>
<keyword evidence="1" id="KW-0812">Transmembrane</keyword>
<evidence type="ECO:0000313" key="3">
    <source>
        <dbReference type="Proteomes" id="UP000293519"/>
    </source>
</evidence>
<protein>
    <recommendedName>
        <fullName evidence="4">DUF1648 domain-containing protein</fullName>
    </recommendedName>
</protein>
<dbReference type="OrthoDB" id="4869080at2"/>
<feature type="transmembrane region" description="Helical" evidence="1">
    <location>
        <begin position="58"/>
        <end position="82"/>
    </location>
</feature>
<organism evidence="2 3">
    <name type="scientific">Microcella putealis</name>
    <dbReference type="NCBI Taxonomy" id="337005"/>
    <lineage>
        <taxon>Bacteria</taxon>
        <taxon>Bacillati</taxon>
        <taxon>Actinomycetota</taxon>
        <taxon>Actinomycetes</taxon>
        <taxon>Micrococcales</taxon>
        <taxon>Microbacteriaceae</taxon>
        <taxon>Microcella</taxon>
    </lineage>
</organism>
<reference evidence="2 3" key="1">
    <citation type="journal article" date="2015" name="Stand. Genomic Sci.">
        <title>Genomic Encyclopedia of Bacterial and Archaeal Type Strains, Phase III: the genomes of soil and plant-associated and newly described type strains.</title>
        <authorList>
            <person name="Whitman W.B."/>
            <person name="Woyke T."/>
            <person name="Klenk H.P."/>
            <person name="Zhou Y."/>
            <person name="Lilburn T.G."/>
            <person name="Beck B.J."/>
            <person name="De Vos P."/>
            <person name="Vandamme P."/>
            <person name="Eisen J.A."/>
            <person name="Garrity G."/>
            <person name="Hugenholtz P."/>
            <person name="Kyrpides N.C."/>
        </authorList>
    </citation>
    <scope>NUCLEOTIDE SEQUENCE [LARGE SCALE GENOMIC DNA]</scope>
    <source>
        <strain evidence="2 3">CV2</strain>
    </source>
</reference>
<name>A0A4Q7LKA5_9MICO</name>
<dbReference type="AlphaFoldDB" id="A0A4Q7LKA5"/>
<dbReference type="Proteomes" id="UP000293519">
    <property type="component" value="Unassembled WGS sequence"/>
</dbReference>
<dbReference type="EMBL" id="SGWW01000004">
    <property type="protein sequence ID" value="RZS55066.1"/>
    <property type="molecule type" value="Genomic_DNA"/>
</dbReference>
<feature type="transmembrane region" description="Helical" evidence="1">
    <location>
        <begin position="118"/>
        <end position="139"/>
    </location>
</feature>
<proteinExistence type="predicted"/>
<keyword evidence="1" id="KW-0472">Membrane</keyword>
<sequence length="179" mass="19130">MADVDERSDARRTLIARLALVTSVALFAALSVWLLIAGPPEVIGHFSANNGGPRYDPTAQFVAIMAGLVAFLVVLFASTGWLMRRVPIGLMNIPNRERWNTPARREILARRVGADMNLMGAASVLLIVAMMVLSALGGLGVTPPGWAFVVTMGVFLVVIAAIAFGMLGKRYDPSTLPPD</sequence>
<keyword evidence="3" id="KW-1185">Reference proteome</keyword>
<comment type="caution">
    <text evidence="2">The sequence shown here is derived from an EMBL/GenBank/DDBJ whole genome shotgun (WGS) entry which is preliminary data.</text>
</comment>
<dbReference type="RefSeq" id="WP_130485861.1">
    <property type="nucleotide sequence ID" value="NZ_SGWW01000004.1"/>
</dbReference>
<evidence type="ECO:0008006" key="4">
    <source>
        <dbReference type="Google" id="ProtNLM"/>
    </source>
</evidence>
<feature type="transmembrane region" description="Helical" evidence="1">
    <location>
        <begin position="145"/>
        <end position="167"/>
    </location>
</feature>
<evidence type="ECO:0000256" key="1">
    <source>
        <dbReference type="SAM" id="Phobius"/>
    </source>
</evidence>
<keyword evidence="1" id="KW-1133">Transmembrane helix</keyword>
<gene>
    <name evidence="2" type="ORF">EV141_2049</name>
</gene>